<evidence type="ECO:0000313" key="1">
    <source>
        <dbReference type="EMBL" id="MBA1372824.1"/>
    </source>
</evidence>
<accession>A0A7V8RAD1</accession>
<comment type="caution">
    <text evidence="1">The sequence shown here is derived from an EMBL/GenBank/DDBJ whole genome shotgun (WGS) entry which is preliminary data.</text>
</comment>
<gene>
    <name evidence="1" type="ORF">FG486_00610</name>
</gene>
<sequence length="183" mass="19722">MFGREVQFHVFDTFEPAYEAKNDQQMILEFVPKGETVQTWTRMITFSAFKGPGSAPVSTAEMQQRFFNTGQGCEVANFSRVIASGRLANGTEYNLSSNGCGSTAAGGYPGAVSGRGEQFIALLLRDDQNVAVLQYAERGAGFDADKPPIGDAAVEALMSRFRSIAFCRSKAISGDCSIAFSAR</sequence>
<organism evidence="1 2">
    <name type="scientific">Sphingomonas ursincola</name>
    <dbReference type="NCBI Taxonomy" id="56361"/>
    <lineage>
        <taxon>Bacteria</taxon>
        <taxon>Pseudomonadati</taxon>
        <taxon>Pseudomonadota</taxon>
        <taxon>Alphaproteobacteria</taxon>
        <taxon>Sphingomonadales</taxon>
        <taxon>Sphingomonadaceae</taxon>
        <taxon>Sphingomonas</taxon>
    </lineage>
</organism>
<protein>
    <submittedName>
        <fullName evidence="1">Uncharacterized protein</fullName>
    </submittedName>
</protein>
<dbReference type="Proteomes" id="UP000589292">
    <property type="component" value="Unassembled WGS sequence"/>
</dbReference>
<reference evidence="1 2" key="1">
    <citation type="journal article" date="1994" name="Int. J. Syst. Bacteriol.">
        <title>Phylogenetic positions of novel aerobic, bacteriochlorophyll a-containing bacteria and description of Roseococcus thiosulfatophilus gen. nov., sp. nov., Erythromicrobium ramosum gen. nov., sp. nov., and Erythrobacter litoralis sp. nov.</title>
        <authorList>
            <person name="Yurkov V."/>
            <person name="Stackebrandt E."/>
            <person name="Holmes A."/>
            <person name="Fuerst J.A."/>
            <person name="Hugenholtz P."/>
            <person name="Golecki J."/>
            <person name="Gad'on N."/>
            <person name="Gorlenko V.M."/>
            <person name="Kompantseva E.I."/>
            <person name="Drews G."/>
        </authorList>
    </citation>
    <scope>NUCLEOTIDE SEQUENCE [LARGE SCALE GENOMIC DNA]</scope>
    <source>
        <strain evidence="1 2">KR-99</strain>
    </source>
</reference>
<keyword evidence="2" id="KW-1185">Reference proteome</keyword>
<dbReference type="EMBL" id="VDES01000001">
    <property type="protein sequence ID" value="MBA1372824.1"/>
    <property type="molecule type" value="Genomic_DNA"/>
</dbReference>
<name>A0A7V8RAD1_9SPHN</name>
<proteinExistence type="predicted"/>
<dbReference type="AlphaFoldDB" id="A0A7V8RAD1"/>
<dbReference type="RefSeq" id="WP_181266052.1">
    <property type="nucleotide sequence ID" value="NZ_BAAAGB010000002.1"/>
</dbReference>
<evidence type="ECO:0000313" key="2">
    <source>
        <dbReference type="Proteomes" id="UP000589292"/>
    </source>
</evidence>